<accession>A0A5J5C8B3</accession>
<dbReference type="InterPro" id="IPR001878">
    <property type="entry name" value="Znf_CCHC"/>
</dbReference>
<dbReference type="SMART" id="SM00343">
    <property type="entry name" value="ZnF_C2HC"/>
    <property type="match status" value="3"/>
</dbReference>
<protein>
    <recommendedName>
        <fullName evidence="2">CCHC-type domain-containing protein</fullName>
    </recommendedName>
</protein>
<dbReference type="PROSITE" id="PS50158">
    <property type="entry name" value="ZF_CCHC"/>
    <property type="match status" value="2"/>
</dbReference>
<evidence type="ECO:0000313" key="3">
    <source>
        <dbReference type="EMBL" id="KAA8577798.1"/>
    </source>
</evidence>
<dbReference type="GO" id="GO:0003690">
    <property type="term" value="F:double-stranded DNA binding"/>
    <property type="evidence" value="ECO:0007669"/>
    <property type="project" value="InterPro"/>
</dbReference>
<comment type="caution">
    <text evidence="3">The sequence shown here is derived from an EMBL/GenBank/DDBJ whole genome shotgun (WGS) entry which is preliminary data.</text>
</comment>
<dbReference type="SUPFAM" id="SSF57756">
    <property type="entry name" value="Retrovirus zinc finger-like domains"/>
    <property type="match status" value="1"/>
</dbReference>
<dbReference type="PANTHER" id="PTHR22639:SF3">
    <property type="entry name" value="ZINC FINGER CCHC DOMAIN-CONTAINING PROTEIN 3"/>
    <property type="match status" value="1"/>
</dbReference>
<dbReference type="GO" id="GO:0003723">
    <property type="term" value="F:RNA binding"/>
    <property type="evidence" value="ECO:0007669"/>
    <property type="project" value="InterPro"/>
</dbReference>
<dbReference type="PANTHER" id="PTHR22639">
    <property type="entry name" value="GAG-RELATED PROTEIN"/>
    <property type="match status" value="1"/>
</dbReference>
<name>A0A5J5C8B3_9PERO</name>
<dbReference type="InterPro" id="IPR042509">
    <property type="entry name" value="ZCCHC3"/>
</dbReference>
<dbReference type="InterPro" id="IPR036875">
    <property type="entry name" value="Znf_CCHC_sf"/>
</dbReference>
<gene>
    <name evidence="3" type="ORF">FQN60_001061</name>
</gene>
<keyword evidence="1" id="KW-0479">Metal-binding</keyword>
<organism evidence="3 4">
    <name type="scientific">Etheostoma spectabile</name>
    <name type="common">orangethroat darter</name>
    <dbReference type="NCBI Taxonomy" id="54343"/>
    <lineage>
        <taxon>Eukaryota</taxon>
        <taxon>Metazoa</taxon>
        <taxon>Chordata</taxon>
        <taxon>Craniata</taxon>
        <taxon>Vertebrata</taxon>
        <taxon>Euteleostomi</taxon>
        <taxon>Actinopterygii</taxon>
        <taxon>Neopterygii</taxon>
        <taxon>Teleostei</taxon>
        <taxon>Neoteleostei</taxon>
        <taxon>Acanthomorphata</taxon>
        <taxon>Eupercaria</taxon>
        <taxon>Perciformes</taxon>
        <taxon>Percoidei</taxon>
        <taxon>Percidae</taxon>
        <taxon>Etheostomatinae</taxon>
        <taxon>Etheostoma</taxon>
    </lineage>
</organism>
<keyword evidence="1" id="KW-0863">Zinc-finger</keyword>
<evidence type="ECO:0000256" key="1">
    <source>
        <dbReference type="PROSITE-ProRule" id="PRU00047"/>
    </source>
</evidence>
<dbReference type="Proteomes" id="UP000327493">
    <property type="component" value="Unassembled WGS sequence"/>
</dbReference>
<feature type="domain" description="CCHC-type" evidence="2">
    <location>
        <begin position="20"/>
        <end position="35"/>
    </location>
</feature>
<evidence type="ECO:0000259" key="2">
    <source>
        <dbReference type="PROSITE" id="PS50158"/>
    </source>
</evidence>
<keyword evidence="1" id="KW-0862">Zinc</keyword>
<proteinExistence type="predicted"/>
<reference evidence="3 4" key="1">
    <citation type="submission" date="2019-08" db="EMBL/GenBank/DDBJ databases">
        <title>A chromosome-level genome assembly, high-density linkage maps, and genome scans reveal the genomic architecture of hybrid incompatibilities underlying speciation via character displacement in darters (Percidae: Etheostominae).</title>
        <authorList>
            <person name="Moran R.L."/>
            <person name="Catchen J.M."/>
            <person name="Fuller R.C."/>
        </authorList>
    </citation>
    <scope>NUCLEOTIDE SEQUENCE [LARGE SCALE GENOMIC DNA]</scope>
    <source>
        <strain evidence="3">EspeVRDwgs_2016</strain>
        <tissue evidence="3">Muscle</tissue>
    </source>
</reference>
<dbReference type="GO" id="GO:0008270">
    <property type="term" value="F:zinc ion binding"/>
    <property type="evidence" value="ECO:0007669"/>
    <property type="project" value="UniProtKB-KW"/>
</dbReference>
<dbReference type="AlphaFoldDB" id="A0A5J5C8B3"/>
<dbReference type="GO" id="GO:0002218">
    <property type="term" value="P:activation of innate immune response"/>
    <property type="evidence" value="ECO:0007669"/>
    <property type="project" value="InterPro"/>
</dbReference>
<sequence>MIVLGNNRGYIHYQGQPKLCCKCGENGHLAEACQQIICGKCREIGHTFMECTNGRKCNLCGETNHLFRDCPQSFANKLKTAAKRTENEQNGGQGECLESCLGWKIQISRQIL</sequence>
<feature type="domain" description="CCHC-type" evidence="2">
    <location>
        <begin position="55"/>
        <end position="72"/>
    </location>
</feature>
<dbReference type="Gene3D" id="4.10.60.10">
    <property type="entry name" value="Zinc finger, CCHC-type"/>
    <property type="match status" value="1"/>
</dbReference>
<keyword evidence="4" id="KW-1185">Reference proteome</keyword>
<evidence type="ECO:0000313" key="4">
    <source>
        <dbReference type="Proteomes" id="UP000327493"/>
    </source>
</evidence>
<dbReference type="Pfam" id="PF00098">
    <property type="entry name" value="zf-CCHC"/>
    <property type="match status" value="1"/>
</dbReference>
<dbReference type="EMBL" id="VOFY01001921">
    <property type="protein sequence ID" value="KAA8577798.1"/>
    <property type="molecule type" value="Genomic_DNA"/>
</dbReference>